<dbReference type="PROSITE" id="PS50097">
    <property type="entry name" value="BTB"/>
    <property type="match status" value="1"/>
</dbReference>
<reference evidence="2 3" key="1">
    <citation type="submission" date="2017-06" db="EMBL/GenBank/DDBJ databases">
        <title>Comparative genomic analysis of Ambrosia Fusariam Clade fungi.</title>
        <authorList>
            <person name="Stajich J.E."/>
            <person name="Carrillo J."/>
            <person name="Kijimoto T."/>
            <person name="Eskalen A."/>
            <person name="O'Donnell K."/>
            <person name="Kasson M."/>
        </authorList>
    </citation>
    <scope>NUCLEOTIDE SEQUENCE [LARGE SCALE GENOMIC DNA]</scope>
    <source>
        <strain evidence="2">UCR3666</strain>
    </source>
</reference>
<dbReference type="Gene3D" id="3.30.710.10">
    <property type="entry name" value="Potassium Channel Kv1.1, Chain A"/>
    <property type="match status" value="1"/>
</dbReference>
<dbReference type="AlphaFoldDB" id="A0A3M2S8Y2"/>
<dbReference type="Proteomes" id="UP000277212">
    <property type="component" value="Unassembled WGS sequence"/>
</dbReference>
<proteinExistence type="predicted"/>
<sequence length="314" mass="35489">MRFLKVHQIQDVAVLVDKYQMADRFTFAGGYWLRQGQTLTTGSIWGLMTAAYLLKLPRTLYYYSNLLVAKKEVTLTKYAFQMPDRMLGLKFCLAIEELRNRGKPEPSKEEDEVPYVREIIPGGDVILVVGPKKVKIQVSSHLLRTTSPVFNVMLGPNFKEGTALRENEGPTEIVLPEDNAKALYNAYSTLYGANPRVNNLGPEEIYDIAVLAQKYDLIDRLALACEAWFAHTEANTYGSTEKDWKMLLASYWLRSELGFKNTSIMLIEAHGKSLYKHGMETPDQVLGLRLCLLVLQLAPDCKYGDVKPPCLSPQ</sequence>
<accession>A0A3M2S8Y2</accession>
<dbReference type="InterPro" id="IPR000210">
    <property type="entry name" value="BTB/POZ_dom"/>
</dbReference>
<evidence type="ECO:0000313" key="2">
    <source>
        <dbReference type="EMBL" id="RMJ13976.1"/>
    </source>
</evidence>
<dbReference type="SUPFAM" id="SSF54695">
    <property type="entry name" value="POZ domain"/>
    <property type="match status" value="1"/>
</dbReference>
<evidence type="ECO:0000313" key="3">
    <source>
        <dbReference type="Proteomes" id="UP000277212"/>
    </source>
</evidence>
<feature type="domain" description="BTB" evidence="1">
    <location>
        <begin position="123"/>
        <end position="199"/>
    </location>
</feature>
<gene>
    <name evidence="2" type="ORF">CDV36_006341</name>
</gene>
<dbReference type="STRING" id="2010991.A0A3M2S8Y2"/>
<dbReference type="SMART" id="SM00225">
    <property type="entry name" value="BTB"/>
    <property type="match status" value="1"/>
</dbReference>
<dbReference type="OrthoDB" id="5275938at2759"/>
<protein>
    <recommendedName>
        <fullName evidence="1">BTB domain-containing protein</fullName>
    </recommendedName>
</protein>
<evidence type="ECO:0000259" key="1">
    <source>
        <dbReference type="PROSITE" id="PS50097"/>
    </source>
</evidence>
<organism evidence="2 3">
    <name type="scientific">Fusarium kuroshium</name>
    <dbReference type="NCBI Taxonomy" id="2010991"/>
    <lineage>
        <taxon>Eukaryota</taxon>
        <taxon>Fungi</taxon>
        <taxon>Dikarya</taxon>
        <taxon>Ascomycota</taxon>
        <taxon>Pezizomycotina</taxon>
        <taxon>Sordariomycetes</taxon>
        <taxon>Hypocreomycetidae</taxon>
        <taxon>Hypocreales</taxon>
        <taxon>Nectriaceae</taxon>
        <taxon>Fusarium</taxon>
        <taxon>Fusarium solani species complex</taxon>
    </lineage>
</organism>
<keyword evidence="3" id="KW-1185">Reference proteome</keyword>
<name>A0A3M2S8Y2_9HYPO</name>
<dbReference type="EMBL" id="NKUJ01000096">
    <property type="protein sequence ID" value="RMJ13976.1"/>
    <property type="molecule type" value="Genomic_DNA"/>
</dbReference>
<comment type="caution">
    <text evidence="2">The sequence shown here is derived from an EMBL/GenBank/DDBJ whole genome shotgun (WGS) entry which is preliminary data.</text>
</comment>
<dbReference type="InterPro" id="IPR011333">
    <property type="entry name" value="SKP1/BTB/POZ_sf"/>
</dbReference>